<evidence type="ECO:0000256" key="5">
    <source>
        <dbReference type="NCBIfam" id="TIGR02228"/>
    </source>
</evidence>
<name>A0A0A6PEJ0_9GAMM</name>
<proteinExistence type="predicted"/>
<dbReference type="GO" id="GO:0006465">
    <property type="term" value="P:signal peptide processing"/>
    <property type="evidence" value="ECO:0007669"/>
    <property type="project" value="UniProtKB-UniRule"/>
</dbReference>
<dbReference type="EMBL" id="JSZA02000010">
    <property type="protein sequence ID" value="KHD11804.1"/>
    <property type="molecule type" value="Genomic_DNA"/>
</dbReference>
<protein>
    <recommendedName>
        <fullName evidence="5">Signal peptidase I</fullName>
        <ecNumber evidence="5">3.4.21.89</ecNumber>
    </recommendedName>
</protein>
<dbReference type="InterPro" id="IPR036286">
    <property type="entry name" value="LexA/Signal_pep-like_sf"/>
</dbReference>
<evidence type="ECO:0000313" key="6">
    <source>
        <dbReference type="EMBL" id="KHD11804.1"/>
    </source>
</evidence>
<evidence type="ECO:0000256" key="2">
    <source>
        <dbReference type="ARBA" id="ARBA00022692"/>
    </source>
</evidence>
<dbReference type="EC" id="3.4.21.89" evidence="5"/>
<accession>A0A0A6PEJ0</accession>
<dbReference type="NCBIfam" id="TIGR02228">
    <property type="entry name" value="sigpep_I_arch"/>
    <property type="match status" value="1"/>
</dbReference>
<dbReference type="SUPFAM" id="SSF51306">
    <property type="entry name" value="LexA/Signal peptidase"/>
    <property type="match status" value="1"/>
</dbReference>
<dbReference type="GO" id="GO:0004252">
    <property type="term" value="F:serine-type endopeptidase activity"/>
    <property type="evidence" value="ECO:0007669"/>
    <property type="project" value="UniProtKB-UniRule"/>
</dbReference>
<dbReference type="GO" id="GO:0009003">
    <property type="term" value="F:signal peptidase activity"/>
    <property type="evidence" value="ECO:0007669"/>
    <property type="project" value="UniProtKB-EC"/>
</dbReference>
<keyword evidence="7" id="KW-1185">Reference proteome</keyword>
<comment type="caution">
    <text evidence="6">The sequence shown here is derived from an EMBL/GenBank/DDBJ whole genome shotgun (WGS) entry which is preliminary data.</text>
</comment>
<dbReference type="Proteomes" id="UP000030428">
    <property type="component" value="Unassembled WGS sequence"/>
</dbReference>
<keyword evidence="4" id="KW-0472">Membrane</keyword>
<organism evidence="6 7">
    <name type="scientific">Candidatus Thiomargarita nelsonii</name>
    <dbReference type="NCBI Taxonomy" id="1003181"/>
    <lineage>
        <taxon>Bacteria</taxon>
        <taxon>Pseudomonadati</taxon>
        <taxon>Pseudomonadota</taxon>
        <taxon>Gammaproteobacteria</taxon>
        <taxon>Thiotrichales</taxon>
        <taxon>Thiotrichaceae</taxon>
        <taxon>Thiomargarita</taxon>
    </lineage>
</organism>
<dbReference type="CDD" id="cd06530">
    <property type="entry name" value="S26_SPase_I"/>
    <property type="match status" value="1"/>
</dbReference>
<gene>
    <name evidence="6" type="ORF">PN36_03515</name>
</gene>
<dbReference type="GO" id="GO:0016020">
    <property type="term" value="C:membrane"/>
    <property type="evidence" value="ECO:0007669"/>
    <property type="project" value="UniProtKB-SubCell"/>
</dbReference>
<comment type="subcellular location">
    <subcellularLocation>
        <location evidence="1">Membrane</location>
    </subcellularLocation>
</comment>
<evidence type="ECO:0000256" key="4">
    <source>
        <dbReference type="ARBA" id="ARBA00023136"/>
    </source>
</evidence>
<dbReference type="AlphaFoldDB" id="A0A0A6PEJ0"/>
<dbReference type="InterPro" id="IPR019533">
    <property type="entry name" value="Peptidase_S26"/>
</dbReference>
<keyword evidence="2" id="KW-0812">Transmembrane</keyword>
<evidence type="ECO:0000256" key="3">
    <source>
        <dbReference type="ARBA" id="ARBA00022989"/>
    </source>
</evidence>
<evidence type="ECO:0000313" key="7">
    <source>
        <dbReference type="Proteomes" id="UP000030428"/>
    </source>
</evidence>
<keyword evidence="3" id="KW-1133">Transmembrane helix</keyword>
<dbReference type="InterPro" id="IPR001733">
    <property type="entry name" value="Peptidase_S26B"/>
</dbReference>
<evidence type="ECO:0000256" key="1">
    <source>
        <dbReference type="ARBA" id="ARBA00004370"/>
    </source>
</evidence>
<reference evidence="6 7" key="1">
    <citation type="journal article" date="2016" name="Front. Microbiol.">
        <title>Single-Cell (Meta-)Genomics of a Dimorphic Candidatus Thiomargarita nelsonii Reveals Genomic Plasticity.</title>
        <authorList>
            <person name="Flood B.E."/>
            <person name="Fliss P."/>
            <person name="Jones D.S."/>
            <person name="Dick G.J."/>
            <person name="Jain S."/>
            <person name="Kaster A.K."/>
            <person name="Winkel M."/>
            <person name="Mussmann M."/>
            <person name="Bailey J."/>
        </authorList>
    </citation>
    <scope>NUCLEOTIDE SEQUENCE [LARGE SCALE GENOMIC DNA]</scope>
    <source>
        <strain evidence="6">Hydrate Ridge</strain>
    </source>
</reference>
<sequence length="163" mass="18508">MLQGMIYSNETALWKSILHNQKQAWLKMHSGSMSPLMPTGAYIFVKYLEHKKIRVGDIVLYIDENQLVAHRILKVNTAKNQCLQGGDSSPITSIISIDNIIGVIEKIKVNDKEFDISDHHGLSLIITLSSLLITYVRPFSPKAGHLLHRVKIRLVHKIVKYLL</sequence>